<proteinExistence type="inferred from homology"/>
<dbReference type="Proteomes" id="UP000191056">
    <property type="component" value="Unassembled WGS sequence"/>
</dbReference>
<dbReference type="CDD" id="cd02175">
    <property type="entry name" value="GH16_lichenase"/>
    <property type="match status" value="1"/>
</dbReference>
<evidence type="ECO:0000256" key="3">
    <source>
        <dbReference type="ARBA" id="ARBA00012690"/>
    </source>
</evidence>
<evidence type="ECO:0000256" key="4">
    <source>
        <dbReference type="ARBA" id="ARBA00014569"/>
    </source>
</evidence>
<feature type="active site" description="Proton donor" evidence="10">
    <location>
        <position position="138"/>
    </location>
</feature>
<dbReference type="OrthoDB" id="9809583at2"/>
<dbReference type="PROSITE" id="PS51762">
    <property type="entry name" value="GH16_2"/>
    <property type="match status" value="1"/>
</dbReference>
<organism evidence="12 14">
    <name type="scientific">Clostridium chromiireducens</name>
    <dbReference type="NCBI Taxonomy" id="225345"/>
    <lineage>
        <taxon>Bacteria</taxon>
        <taxon>Bacillati</taxon>
        <taxon>Bacillota</taxon>
        <taxon>Clostridia</taxon>
        <taxon>Eubacteriales</taxon>
        <taxon>Clostridiaceae</taxon>
        <taxon>Clostridium</taxon>
    </lineage>
</organism>
<gene>
    <name evidence="12" type="primary">bglS</name>
    <name evidence="12" type="ORF">CLCHR_01810</name>
    <name evidence="13" type="ORF">D2A34_04205</name>
</gene>
<dbReference type="NCBIfam" id="NF047856">
    <property type="entry name" value="BGlucanaseBglS"/>
    <property type="match status" value="1"/>
</dbReference>
<evidence type="ECO:0000259" key="11">
    <source>
        <dbReference type="PROSITE" id="PS51762"/>
    </source>
</evidence>
<dbReference type="EMBL" id="QXDJ01000001">
    <property type="protein sequence ID" value="RII36593.1"/>
    <property type="molecule type" value="Genomic_DNA"/>
</dbReference>
<dbReference type="SUPFAM" id="SSF49899">
    <property type="entry name" value="Concanavalin A-like lectins/glucanases"/>
    <property type="match status" value="1"/>
</dbReference>
<feature type="active site" description="Proton donor" evidence="10">
    <location>
        <position position="142"/>
    </location>
</feature>
<comment type="similarity">
    <text evidence="2">Belongs to the glycosyl hydrolase 16 family.</text>
</comment>
<keyword evidence="6 12" id="KW-0326">Glycosidase</keyword>
<dbReference type="InterPro" id="IPR013320">
    <property type="entry name" value="ConA-like_dom_sf"/>
</dbReference>
<evidence type="ECO:0000313" key="12">
    <source>
        <dbReference type="EMBL" id="OPJ66080.1"/>
    </source>
</evidence>
<evidence type="ECO:0000256" key="6">
    <source>
        <dbReference type="ARBA" id="ARBA00023295"/>
    </source>
</evidence>
<dbReference type="InterPro" id="IPR008263">
    <property type="entry name" value="GH16_AS"/>
</dbReference>
<dbReference type="RefSeq" id="WP_079437774.1">
    <property type="nucleotide sequence ID" value="NZ_MZGT01000002.1"/>
</dbReference>
<protein>
    <recommendedName>
        <fullName evidence="4">Beta-glucanase</fullName>
        <ecNumber evidence="3">3.2.1.73</ecNumber>
    </recommendedName>
    <alternativeName>
        <fullName evidence="9">1,3-1,4-beta-D-glucan 4-glucanohydrolase</fullName>
    </alternativeName>
    <alternativeName>
        <fullName evidence="8">Endo-beta-1,3-1,4 glucanase</fullName>
    </alternativeName>
    <alternativeName>
        <fullName evidence="7">Lichenase</fullName>
    </alternativeName>
</protein>
<keyword evidence="14" id="KW-1185">Reference proteome</keyword>
<evidence type="ECO:0000256" key="9">
    <source>
        <dbReference type="ARBA" id="ARBA00031665"/>
    </source>
</evidence>
<name>A0A1V4J1W5_9CLOT</name>
<reference evidence="12 14" key="1">
    <citation type="submission" date="2017-03" db="EMBL/GenBank/DDBJ databases">
        <title>Genome sequence of Clostridium chromiireducens DSM 23318.</title>
        <authorList>
            <person name="Poehlein A."/>
            <person name="Daniel R."/>
        </authorList>
    </citation>
    <scope>NUCLEOTIDE SEQUENCE [LARGE SCALE GENOMIC DNA]</scope>
    <source>
        <strain evidence="12 14">DSM 23318</strain>
    </source>
</reference>
<dbReference type="GO" id="GO:0005975">
    <property type="term" value="P:carbohydrate metabolic process"/>
    <property type="evidence" value="ECO:0007669"/>
    <property type="project" value="InterPro"/>
</dbReference>
<evidence type="ECO:0000313" key="13">
    <source>
        <dbReference type="EMBL" id="RII36593.1"/>
    </source>
</evidence>
<accession>A0A1V4J1W5</accession>
<sequence length="247" mass="27445">MKKKYLKIATLGLLVGTFLVGTLIPTPASASLITTHMGESFDSANTSSWSKSDGWTNDGMFNCTWRSSNVNFSNGAMALTINKDTKGGTKPYAGGEYRSNNTYSYGLYQVNMKPAKNTGIVSSFFTYTGPSDGTPWDEIDIEFLGKDTTKVQFNYYTNGVGNHEHIYNLGFDASTSYHTYAFNWQPTYIAWLVDGKEVYRATNNIPSHPGKIMMNLWPGTGVDSWLGSYNGVTPLNAYYDWVSYDPK</sequence>
<reference evidence="13 15" key="2">
    <citation type="submission" date="2018-08" db="EMBL/GenBank/DDBJ databases">
        <title>Genome of Clostridium chromiireducens C1, DSM12136.</title>
        <authorList>
            <person name="Xing M."/>
            <person name="Wei Y."/>
            <person name="Ang E.L."/>
            <person name="Zhao H."/>
            <person name="Zhang Y."/>
        </authorList>
    </citation>
    <scope>NUCLEOTIDE SEQUENCE [LARGE SCALE GENOMIC DNA]</scope>
    <source>
        <strain evidence="13 15">C1</strain>
    </source>
</reference>
<evidence type="ECO:0000313" key="15">
    <source>
        <dbReference type="Proteomes" id="UP000265930"/>
    </source>
</evidence>
<dbReference type="InterPro" id="IPR008264">
    <property type="entry name" value="Beta_glucanase"/>
</dbReference>
<comment type="caution">
    <text evidence="12">The sequence shown here is derived from an EMBL/GenBank/DDBJ whole genome shotgun (WGS) entry which is preliminary data.</text>
</comment>
<dbReference type="Gene3D" id="2.60.120.200">
    <property type="match status" value="1"/>
</dbReference>
<dbReference type="EC" id="3.2.1.73" evidence="3"/>
<dbReference type="InterPro" id="IPR044791">
    <property type="entry name" value="Beta-glucanase/XTH"/>
</dbReference>
<dbReference type="PANTHER" id="PTHR31062">
    <property type="entry name" value="XYLOGLUCAN ENDOTRANSGLUCOSYLASE/HYDROLASE PROTEIN 8-RELATED"/>
    <property type="match status" value="1"/>
</dbReference>
<evidence type="ECO:0000256" key="5">
    <source>
        <dbReference type="ARBA" id="ARBA00022801"/>
    </source>
</evidence>
<evidence type="ECO:0000256" key="7">
    <source>
        <dbReference type="ARBA" id="ARBA00029722"/>
    </source>
</evidence>
<evidence type="ECO:0000256" key="10">
    <source>
        <dbReference type="PIRSR" id="PIRSR608264-1"/>
    </source>
</evidence>
<evidence type="ECO:0000256" key="2">
    <source>
        <dbReference type="ARBA" id="ARBA00006865"/>
    </source>
</evidence>
<dbReference type="AlphaFoldDB" id="A0A1V4J1W5"/>
<evidence type="ECO:0000313" key="14">
    <source>
        <dbReference type="Proteomes" id="UP000191056"/>
    </source>
</evidence>
<dbReference type="STRING" id="225345.CLCHR_01810"/>
<dbReference type="InterPro" id="IPR000757">
    <property type="entry name" value="Beta-glucanase-like"/>
</dbReference>
<comment type="catalytic activity">
    <reaction evidence="1">
        <text>Hydrolysis of (1-&gt;4)-beta-D-glucosidic linkages in beta-D-glucans containing (1-&gt;3)- and (1-&gt;4)-bonds.</text>
        <dbReference type="EC" id="3.2.1.73"/>
    </reaction>
</comment>
<feature type="domain" description="GH16" evidence="11">
    <location>
        <begin position="19"/>
        <end position="247"/>
    </location>
</feature>
<dbReference type="EMBL" id="MZGT01000002">
    <property type="protein sequence ID" value="OPJ66080.1"/>
    <property type="molecule type" value="Genomic_DNA"/>
</dbReference>
<dbReference type="PROSITE" id="PS01034">
    <property type="entry name" value="GH16_1"/>
    <property type="match status" value="1"/>
</dbReference>
<dbReference type="Pfam" id="PF00722">
    <property type="entry name" value="Glyco_hydro_16"/>
    <property type="match status" value="1"/>
</dbReference>
<dbReference type="Proteomes" id="UP000265930">
    <property type="component" value="Unassembled WGS sequence"/>
</dbReference>
<evidence type="ECO:0000256" key="8">
    <source>
        <dbReference type="ARBA" id="ARBA00029771"/>
    </source>
</evidence>
<dbReference type="PRINTS" id="PR00737">
    <property type="entry name" value="GLHYDRLASE16"/>
</dbReference>
<dbReference type="GO" id="GO:0042972">
    <property type="term" value="F:licheninase activity"/>
    <property type="evidence" value="ECO:0007669"/>
    <property type="project" value="UniProtKB-EC"/>
</dbReference>
<keyword evidence="5 12" id="KW-0378">Hydrolase</keyword>
<evidence type="ECO:0000256" key="1">
    <source>
        <dbReference type="ARBA" id="ARBA00000481"/>
    </source>
</evidence>